<feature type="compositionally biased region" description="Basic and acidic residues" evidence="1">
    <location>
        <begin position="39"/>
        <end position="55"/>
    </location>
</feature>
<dbReference type="Proteomes" id="UP001219518">
    <property type="component" value="Unassembled WGS sequence"/>
</dbReference>
<dbReference type="AlphaFoldDB" id="A0AAE1HQI3"/>
<sequence length="115" mass="12219">MGTGRGSGAFNVQDVSGVTLDNNGGAKKNIRNNKNGPCVEERQPVDPKMPSKENPRTAAPAPALQRKKENSNNYKIPDNKQNKAAKGYYAKNNKTANNCISASKTVFAGDPTLGA</sequence>
<keyword evidence="3" id="KW-1185">Reference proteome</keyword>
<dbReference type="EMBL" id="JAHWGI010001227">
    <property type="protein sequence ID" value="KAK3925478.1"/>
    <property type="molecule type" value="Genomic_DNA"/>
</dbReference>
<evidence type="ECO:0000313" key="3">
    <source>
        <dbReference type="Proteomes" id="UP001219518"/>
    </source>
</evidence>
<evidence type="ECO:0000256" key="1">
    <source>
        <dbReference type="SAM" id="MobiDB-lite"/>
    </source>
</evidence>
<reference evidence="2" key="1">
    <citation type="submission" date="2021-07" db="EMBL/GenBank/DDBJ databases">
        <authorList>
            <person name="Catto M.A."/>
            <person name="Jacobson A."/>
            <person name="Kennedy G."/>
            <person name="Labadie P."/>
            <person name="Hunt B.G."/>
            <person name="Srinivasan R."/>
        </authorList>
    </citation>
    <scope>NUCLEOTIDE SEQUENCE</scope>
    <source>
        <strain evidence="2">PL_HMW_Pooled</strain>
        <tissue evidence="2">Head</tissue>
    </source>
</reference>
<comment type="caution">
    <text evidence="2">The sequence shown here is derived from an EMBL/GenBank/DDBJ whole genome shotgun (WGS) entry which is preliminary data.</text>
</comment>
<accession>A0AAE1HQI3</accession>
<gene>
    <name evidence="2" type="ORF">KUF71_013685</name>
</gene>
<feature type="compositionally biased region" description="Polar residues" evidence="1">
    <location>
        <begin position="13"/>
        <end position="22"/>
    </location>
</feature>
<protein>
    <submittedName>
        <fullName evidence="2">TBC1 domain family member 2A</fullName>
    </submittedName>
</protein>
<proteinExistence type="predicted"/>
<reference evidence="2" key="2">
    <citation type="journal article" date="2023" name="BMC Genomics">
        <title>Pest status, molecular evolution, and epigenetic factors derived from the genome assembly of Frankliniella fusca, a thysanopteran phytovirus vector.</title>
        <authorList>
            <person name="Catto M.A."/>
            <person name="Labadie P.E."/>
            <person name="Jacobson A.L."/>
            <person name="Kennedy G.G."/>
            <person name="Srinivasan R."/>
            <person name="Hunt B.G."/>
        </authorList>
    </citation>
    <scope>NUCLEOTIDE SEQUENCE</scope>
    <source>
        <strain evidence="2">PL_HMW_Pooled</strain>
    </source>
</reference>
<evidence type="ECO:0000313" key="2">
    <source>
        <dbReference type="EMBL" id="KAK3925478.1"/>
    </source>
</evidence>
<organism evidence="2 3">
    <name type="scientific">Frankliniella fusca</name>
    <dbReference type="NCBI Taxonomy" id="407009"/>
    <lineage>
        <taxon>Eukaryota</taxon>
        <taxon>Metazoa</taxon>
        <taxon>Ecdysozoa</taxon>
        <taxon>Arthropoda</taxon>
        <taxon>Hexapoda</taxon>
        <taxon>Insecta</taxon>
        <taxon>Pterygota</taxon>
        <taxon>Neoptera</taxon>
        <taxon>Paraneoptera</taxon>
        <taxon>Thysanoptera</taxon>
        <taxon>Terebrantia</taxon>
        <taxon>Thripoidea</taxon>
        <taxon>Thripidae</taxon>
        <taxon>Frankliniella</taxon>
    </lineage>
</organism>
<feature type="region of interest" description="Disordered" evidence="1">
    <location>
        <begin position="1"/>
        <end position="83"/>
    </location>
</feature>
<name>A0AAE1HQI3_9NEOP</name>